<dbReference type="PANTHER" id="PTHR11472">
    <property type="entry name" value="DNA REPAIR DEAD HELICASE RAD3/XP-D SUBFAMILY MEMBER"/>
    <property type="match status" value="1"/>
</dbReference>
<keyword evidence="3" id="KW-0378">Hydrolase</keyword>
<evidence type="ECO:0000256" key="3">
    <source>
        <dbReference type="ARBA" id="ARBA00022801"/>
    </source>
</evidence>
<evidence type="ECO:0000256" key="8">
    <source>
        <dbReference type="ARBA" id="ARBA00023235"/>
    </source>
</evidence>
<evidence type="ECO:0000313" key="10">
    <source>
        <dbReference type="EnsemblPlants" id="EMT16908"/>
    </source>
</evidence>
<proteinExistence type="predicted"/>
<dbReference type="GO" id="GO:0003678">
    <property type="term" value="F:DNA helicase activity"/>
    <property type="evidence" value="ECO:0007669"/>
    <property type="project" value="InterPro"/>
</dbReference>
<accession>N1R1T5</accession>
<evidence type="ECO:0000256" key="6">
    <source>
        <dbReference type="ARBA" id="ARBA00023004"/>
    </source>
</evidence>
<protein>
    <submittedName>
        <fullName evidence="10">Fanconi anemia group J protein-like protein</fullName>
    </submittedName>
</protein>
<sequence length="1129" mass="124856">MQFFSSFIPIGTLNVTSVPEKAAAAAKKKNAPTIYYATRTHSQITQVVRELRKTSYRVRMAILASRKHYCVNKTACMADSIDEECKRLLDDKVQGCPEFKRAMDINIAGSIVILDEAHNIEDIARDSGSVDVDEESLNSLKEELAKLATDQAVGKIYQPLHDIIEELQKAGITPAYFPILQECATKAVKAASDTESEGDHLTGRGAMTLESLFSSLSHFFGRNGRHLYDYQLAIQRFAHREGTSAFGVRNVMSLWCLNPAVVFQDIADLTHSVILTSGTLSPMGSFASELGVQFDACMEAPHVIDADSQVCLLQVFASVLSSGPTTHRLNASYKTADAYSFQDELGASIEEICRIVPGGALVFFPSYKLLDKLKVRWSQTGQWARLNARKPVFVEPRGSTEELEPVLNGYYNAILGKVPLKKGRGGAKQIVKNRVRKNSSQESAKGGAAFLAVCRGKVLILSIYMHTTINAYVHMHKPQFESLGAVCVSAAISLCFVAADFYFRHKCSSFAVFISDVNSWIRNDVQVKLKKKYNDSYKSSKNLLSGSEWYCHQAFRALNQAAGRCIRHKFDYGGIILIDERYQEERNLLHISKWLKNSIKHYGSFQETMDKMEKFFQKAEEHIKIKRQEMSTKDKLDDDLLTSHGDKRKLHWPEPNFSKHSVLQSNQKGNLDDNLLTSHGDKRILPWPKPDFSKHSVQQSNQKNNLEDESDIGGNHAVDINVIDLEICDSMSGHAKLTIFTPPEGRLQEPTFVEGTSAEDPVASPSNRSEVNTSAAMDNTEDQVVGVSASLSTANRNQSCVSTSAGTPERTANRGYHLDHESSMDRSVNSQYQKRRRFNIPVSCCTGAEHSNPSLNPSNPSSTSFCNTDCAVSMAPGDLKRTDRLCCESLKMSRSENFKLERSHKAAEFASNKSAGTKLDIRCTTCKTPLGLQKDGFLVSCSLASPSKLYLTCLLRHGLSTVGFAEDLMSSPPAVVNVLVCDASSLNQGILSKFCSEGSAHQSGVWSEKDGCVYKPVTCPFCPRENSFATVLGAQVLAADASNLESLNKVLLFADCLDLKHEPSNEQVARDHTVASNLMGTDASKPMSPPPVIDLESFAYKPVKKEPVSLSTRRSKTFDFTYDVYSKQQ</sequence>
<organism evidence="10">
    <name type="scientific">Aegilops tauschii</name>
    <name type="common">Tausch's goatgrass</name>
    <name type="synonym">Aegilops squarrosa</name>
    <dbReference type="NCBI Taxonomy" id="37682"/>
    <lineage>
        <taxon>Eukaryota</taxon>
        <taxon>Viridiplantae</taxon>
        <taxon>Streptophyta</taxon>
        <taxon>Embryophyta</taxon>
        <taxon>Tracheophyta</taxon>
        <taxon>Spermatophyta</taxon>
        <taxon>Magnoliopsida</taxon>
        <taxon>Liliopsida</taxon>
        <taxon>Poales</taxon>
        <taxon>Poaceae</taxon>
        <taxon>BOP clade</taxon>
        <taxon>Pooideae</taxon>
        <taxon>Triticodae</taxon>
        <taxon>Triticeae</taxon>
        <taxon>Triticinae</taxon>
        <taxon>Aegilops</taxon>
    </lineage>
</organism>
<keyword evidence="8" id="KW-0413">Isomerase</keyword>
<dbReference type="Pfam" id="PF06733">
    <property type="entry name" value="DEAD_2"/>
    <property type="match status" value="1"/>
</dbReference>
<dbReference type="GO" id="GO:0046872">
    <property type="term" value="F:metal ion binding"/>
    <property type="evidence" value="ECO:0007669"/>
    <property type="project" value="UniProtKB-KW"/>
</dbReference>
<evidence type="ECO:0000256" key="5">
    <source>
        <dbReference type="ARBA" id="ARBA00022840"/>
    </source>
</evidence>
<evidence type="ECO:0000256" key="7">
    <source>
        <dbReference type="ARBA" id="ARBA00023014"/>
    </source>
</evidence>
<keyword evidence="6" id="KW-0408">Iron</keyword>
<dbReference type="GO" id="GO:0003677">
    <property type="term" value="F:DNA binding"/>
    <property type="evidence" value="ECO:0007669"/>
    <property type="project" value="InterPro"/>
</dbReference>
<dbReference type="ExpressionAtlas" id="N1R1T5">
    <property type="expression patterns" value="baseline"/>
</dbReference>
<dbReference type="PANTHER" id="PTHR11472:SF47">
    <property type="entry name" value="FANCONI ANEMIA GROUP J PROTEIN"/>
    <property type="match status" value="1"/>
</dbReference>
<dbReference type="InterPro" id="IPR006555">
    <property type="entry name" value="ATP-dep_Helicase_C"/>
</dbReference>
<dbReference type="GO" id="GO:0051536">
    <property type="term" value="F:iron-sulfur cluster binding"/>
    <property type="evidence" value="ECO:0007669"/>
    <property type="project" value="UniProtKB-KW"/>
</dbReference>
<evidence type="ECO:0000256" key="1">
    <source>
        <dbReference type="ARBA" id="ARBA00022723"/>
    </source>
</evidence>
<feature type="compositionally biased region" description="Polar residues" evidence="9">
    <location>
        <begin position="695"/>
        <end position="704"/>
    </location>
</feature>
<dbReference type="SMART" id="SM00491">
    <property type="entry name" value="HELICc2"/>
    <property type="match status" value="1"/>
</dbReference>
<dbReference type="InterPro" id="IPR010614">
    <property type="entry name" value="RAD3-like_helicase_DEAD"/>
</dbReference>
<dbReference type="EnsemblPlants" id="EMT16908">
    <property type="protein sequence ID" value="EMT16908"/>
    <property type="gene ID" value="F775_01578"/>
</dbReference>
<dbReference type="GO" id="GO:0005524">
    <property type="term" value="F:ATP binding"/>
    <property type="evidence" value="ECO:0007669"/>
    <property type="project" value="UniProtKB-KW"/>
</dbReference>
<feature type="region of interest" description="Disordered" evidence="9">
    <location>
        <begin position="668"/>
        <end position="713"/>
    </location>
</feature>
<dbReference type="Gene3D" id="3.40.50.300">
    <property type="entry name" value="P-loop containing nucleotide triphosphate hydrolases"/>
    <property type="match status" value="3"/>
</dbReference>
<keyword evidence="1" id="KW-0479">Metal-binding</keyword>
<keyword evidence="2" id="KW-0547">Nucleotide-binding</keyword>
<dbReference type="Pfam" id="PF13307">
    <property type="entry name" value="Helicase_C_2"/>
    <property type="match status" value="2"/>
</dbReference>
<name>N1R1T5_AEGTA</name>
<evidence type="ECO:0000256" key="2">
    <source>
        <dbReference type="ARBA" id="ARBA00022741"/>
    </source>
</evidence>
<dbReference type="PROSITE" id="PS51193">
    <property type="entry name" value="HELICASE_ATP_BIND_2"/>
    <property type="match status" value="1"/>
</dbReference>
<evidence type="ECO:0000256" key="4">
    <source>
        <dbReference type="ARBA" id="ARBA00022806"/>
    </source>
</evidence>
<dbReference type="InterPro" id="IPR027417">
    <property type="entry name" value="P-loop_NTPase"/>
</dbReference>
<dbReference type="GO" id="GO:0005634">
    <property type="term" value="C:nucleus"/>
    <property type="evidence" value="ECO:0007669"/>
    <property type="project" value="TreeGrafter"/>
</dbReference>
<keyword evidence="7" id="KW-0411">Iron-sulfur</keyword>
<dbReference type="GO" id="GO:0006289">
    <property type="term" value="P:nucleotide-excision repair"/>
    <property type="evidence" value="ECO:0007669"/>
    <property type="project" value="TreeGrafter"/>
</dbReference>
<dbReference type="GO" id="GO:0016818">
    <property type="term" value="F:hydrolase activity, acting on acid anhydrides, in phosphorus-containing anhydrides"/>
    <property type="evidence" value="ECO:0007669"/>
    <property type="project" value="InterPro"/>
</dbReference>
<evidence type="ECO:0000256" key="9">
    <source>
        <dbReference type="SAM" id="MobiDB-lite"/>
    </source>
</evidence>
<keyword evidence="5" id="KW-0067">ATP-binding</keyword>
<keyword evidence="4" id="KW-0347">Helicase</keyword>
<dbReference type="AlphaFoldDB" id="N1R1T5"/>
<dbReference type="GO" id="GO:1990918">
    <property type="term" value="P:double-strand break repair involved in meiotic recombination"/>
    <property type="evidence" value="ECO:0007669"/>
    <property type="project" value="TreeGrafter"/>
</dbReference>
<reference evidence="10" key="1">
    <citation type="submission" date="2015-06" db="UniProtKB">
        <authorList>
            <consortium name="EnsemblPlants"/>
        </authorList>
    </citation>
    <scope>IDENTIFICATION</scope>
</reference>
<dbReference type="InterPro" id="IPR014013">
    <property type="entry name" value="Helic_SF1/SF2_ATP-bd_DinG/Rad3"/>
</dbReference>
<dbReference type="InterPro" id="IPR045028">
    <property type="entry name" value="DinG/Rad3-like"/>
</dbReference>